<keyword evidence="1" id="KW-0408">Iron</keyword>
<dbReference type="InterPro" id="IPR005265">
    <property type="entry name" value="HemJ-like"/>
</dbReference>
<keyword evidence="2" id="KW-1133">Transmembrane helix</keyword>
<gene>
    <name evidence="3" type="ORF">V1479_05830</name>
</gene>
<dbReference type="Pfam" id="PF03653">
    <property type="entry name" value="UPF0093"/>
    <property type="match status" value="1"/>
</dbReference>
<keyword evidence="1" id="KW-1003">Cell membrane</keyword>
<feature type="transmembrane region" description="Helical" evidence="2">
    <location>
        <begin position="83"/>
        <end position="103"/>
    </location>
</feature>
<evidence type="ECO:0000313" key="3">
    <source>
        <dbReference type="EMBL" id="MEX4006816.1"/>
    </source>
</evidence>
<dbReference type="EMBL" id="JAZHFV010000002">
    <property type="protein sequence ID" value="MEX4006816.1"/>
    <property type="molecule type" value="Genomic_DNA"/>
</dbReference>
<accession>A0ABV3WQ89</accession>
<reference evidence="3 4" key="1">
    <citation type="submission" date="2024-01" db="EMBL/GenBank/DDBJ databases">
        <title>New evidence supports the origin of RcGTA from prophage.</title>
        <authorList>
            <person name="Xu Y."/>
            <person name="Liu B."/>
            <person name="Chen F."/>
        </authorList>
    </citation>
    <scope>NUCLEOTIDE SEQUENCE [LARGE SCALE GENOMIC DNA]</scope>
    <source>
        <strain evidence="3 4">CBW1107-2</strain>
    </source>
</reference>
<protein>
    <recommendedName>
        <fullName evidence="1">Protoporphyrinogen IX oxidase</fullName>
        <ecNumber evidence="1">1.3.99.-</ecNumber>
    </recommendedName>
</protein>
<sequence length="170" mass="18762">MLEWLASTIPLWKALHVTALCVWCGGLITLPLMLTRHDPAISQNDYRLIRHATHLTYTIVVTPAAVIAVVAGTWLIFLREAFVPWLFAKLVFVALLLVLHAWIGSSIVRIAEEPGDHKPPNPSLPVTGITGCAIAILLLVLAKPELDWIAFPDWLTEPRGGQLPFAVPNR</sequence>
<comment type="catalytic activity">
    <reaction evidence="1">
        <text>protoporphyrinogen IX + 3 A = protoporphyrin IX + 3 AH2</text>
        <dbReference type="Rhea" id="RHEA:62000"/>
        <dbReference type="ChEBI" id="CHEBI:13193"/>
        <dbReference type="ChEBI" id="CHEBI:17499"/>
        <dbReference type="ChEBI" id="CHEBI:57306"/>
        <dbReference type="ChEBI" id="CHEBI:57307"/>
    </reaction>
</comment>
<keyword evidence="4" id="KW-1185">Reference proteome</keyword>
<comment type="cofactor">
    <cofactor evidence="1">
        <name>heme b</name>
        <dbReference type="ChEBI" id="CHEBI:60344"/>
    </cofactor>
    <text evidence="1">Binds 1 heme b (iron(II)-protoporphyrin IX) group per subunit.</text>
</comment>
<name>A0ABV3WQ89_9HYPH</name>
<keyword evidence="1" id="KW-0479">Metal-binding</keyword>
<feature type="transmembrane region" description="Helical" evidence="2">
    <location>
        <begin position="124"/>
        <end position="142"/>
    </location>
</feature>
<dbReference type="Proteomes" id="UP001559025">
    <property type="component" value="Unassembled WGS sequence"/>
</dbReference>
<comment type="caution">
    <text evidence="3">The sequence shown here is derived from an EMBL/GenBank/DDBJ whole genome shotgun (WGS) entry which is preliminary data.</text>
</comment>
<comment type="pathway">
    <text evidence="1">Porphyrin-containing compound metabolism; protoporphyrin-IX biosynthesis; protoporphyrin-IX from protoporphyrinogen-IX: step 1/1.</text>
</comment>
<evidence type="ECO:0000256" key="1">
    <source>
        <dbReference type="PIRNR" id="PIRNR004638"/>
    </source>
</evidence>
<comment type="similarity">
    <text evidence="1">Belongs to the HemJ family.</text>
</comment>
<feature type="transmembrane region" description="Helical" evidence="2">
    <location>
        <begin position="55"/>
        <end position="77"/>
    </location>
</feature>
<evidence type="ECO:0000256" key="2">
    <source>
        <dbReference type="SAM" id="Phobius"/>
    </source>
</evidence>
<keyword evidence="1 2" id="KW-0472">Membrane</keyword>
<keyword evidence="2" id="KW-0812">Transmembrane</keyword>
<dbReference type="PIRSF" id="PIRSF004638">
    <property type="entry name" value="UCP004638"/>
    <property type="match status" value="1"/>
</dbReference>
<organism evidence="3 4">
    <name type="scientific">Neoaquamicrobium sediminum</name>
    <dbReference type="NCBI Taxonomy" id="1849104"/>
    <lineage>
        <taxon>Bacteria</taxon>
        <taxon>Pseudomonadati</taxon>
        <taxon>Pseudomonadota</taxon>
        <taxon>Alphaproteobacteria</taxon>
        <taxon>Hyphomicrobiales</taxon>
        <taxon>Phyllobacteriaceae</taxon>
        <taxon>Neoaquamicrobium</taxon>
    </lineage>
</organism>
<evidence type="ECO:0000313" key="4">
    <source>
        <dbReference type="Proteomes" id="UP001559025"/>
    </source>
</evidence>
<dbReference type="EC" id="1.3.99.-" evidence="1"/>
<proteinExistence type="inferred from homology"/>
<dbReference type="RefSeq" id="WP_368802089.1">
    <property type="nucleotide sequence ID" value="NZ_CBDDTD010000001.1"/>
</dbReference>
<feature type="transmembrane region" description="Helical" evidence="2">
    <location>
        <begin position="12"/>
        <end position="34"/>
    </location>
</feature>
<keyword evidence="1" id="KW-0349">Heme</keyword>
<comment type="function">
    <text evidence="1">Catalyzes the oxidation of protoporphyrinogen IX to protoporphyrin IX.</text>
</comment>